<evidence type="ECO:0000259" key="2">
    <source>
        <dbReference type="Pfam" id="PF01719"/>
    </source>
</evidence>
<dbReference type="Pfam" id="PF01719">
    <property type="entry name" value="Rep_OBD"/>
    <property type="match status" value="1"/>
</dbReference>
<name>A0A1H0Q9X5_MICTS</name>
<proteinExistence type="predicted"/>
<feature type="region of interest" description="Disordered" evidence="1">
    <location>
        <begin position="205"/>
        <end position="233"/>
    </location>
</feature>
<protein>
    <recommendedName>
        <fullName evidence="2">Plasmid replication protein origin binding domain-containing protein</fullName>
    </recommendedName>
</protein>
<accession>A0A1H0Q9X5</accession>
<dbReference type="AlphaFoldDB" id="A0A1H0Q9X5"/>
<dbReference type="EMBL" id="FNJN01000004">
    <property type="protein sequence ID" value="SDP13835.1"/>
    <property type="molecule type" value="Genomic_DNA"/>
</dbReference>
<dbReference type="Proteomes" id="UP000186456">
    <property type="component" value="Unassembled WGS sequence"/>
</dbReference>
<dbReference type="Gene3D" id="3.40.1310.30">
    <property type="match status" value="1"/>
</dbReference>
<reference evidence="3 4" key="1">
    <citation type="submission" date="2016-10" db="EMBL/GenBank/DDBJ databases">
        <authorList>
            <person name="de Groot N.N."/>
        </authorList>
    </citation>
    <scope>NUCLEOTIDE SEQUENCE [LARGE SCALE GENOMIC DNA]</scope>
    <source>
        <strain evidence="3 4">StLB037</strain>
    </source>
</reference>
<evidence type="ECO:0000256" key="1">
    <source>
        <dbReference type="SAM" id="MobiDB-lite"/>
    </source>
</evidence>
<sequence>MQYAQHAETREVMMTQAQLDRGLQRTSIKRWAYAWHDKDQFDAADVEHQKSKGRQVEVGDLKPLHVHVVLQCEDNYSIRQISNWLMIPSARVKIPSEEGEYRGNGAREKAFFDFGEYLTHENRKQSGKHQYDRSVVVANFDFSSELDRHIASRSRGVRRGSSATRTRDEVRLRIMRGEVSLKWVRENEPEVYVADLTHLQKLQQDSRLHQPAPRHRTNYFMGGKADDPRKGRTGKTTLAKLFARSLFRGLDAAECYHVATDPRAPLQNYAGQPVIIWDDYNALDLMEALGGRSSVWQVFDDHPSATDVNIKYGTTRLVHTVNIITKTTPYAEFLDGLAGEYIDRGGKRHHAEDRNQSWGRFPVVFEVTVDSIEMLLNRGVVSDTDDFLSYQTVARMKASMRQISSALDSIEDDAQREAATHEIGQVLLGPMLDQHDRLRASPTRGSAEVVGELLASIEVLTPEQAAAADRDAVLRRQVVLLEQRHRTIADSAQRGAMCSCGSGCPEGPDIHHSTACAVISDKTRIERAGAIAQLTGGI</sequence>
<dbReference type="InterPro" id="IPR002631">
    <property type="entry name" value="Plasmid_rep_OBD"/>
</dbReference>
<evidence type="ECO:0000313" key="4">
    <source>
        <dbReference type="Proteomes" id="UP000186456"/>
    </source>
</evidence>
<organism evidence="3 4">
    <name type="scientific">Microbacterium testaceum (strain StLB037)</name>
    <dbReference type="NCBI Taxonomy" id="979556"/>
    <lineage>
        <taxon>Bacteria</taxon>
        <taxon>Bacillati</taxon>
        <taxon>Actinomycetota</taxon>
        <taxon>Actinomycetes</taxon>
        <taxon>Micrococcales</taxon>
        <taxon>Microbacteriaceae</taxon>
        <taxon>Microbacterium</taxon>
    </lineage>
</organism>
<feature type="domain" description="Plasmid replication protein origin binding" evidence="2">
    <location>
        <begin position="23"/>
        <end position="142"/>
    </location>
</feature>
<evidence type="ECO:0000313" key="3">
    <source>
        <dbReference type="EMBL" id="SDP13835.1"/>
    </source>
</evidence>
<dbReference type="RefSeq" id="WP_143017921.1">
    <property type="nucleotide sequence ID" value="NZ_FNJN01000004.1"/>
</dbReference>
<gene>
    <name evidence="3" type="ORF">SAMN04487788_2306</name>
</gene>